<dbReference type="AlphaFoldDB" id="A0A372LN18"/>
<evidence type="ECO:0000259" key="1">
    <source>
        <dbReference type="Pfam" id="PF00561"/>
    </source>
</evidence>
<dbReference type="Proteomes" id="UP000264541">
    <property type="component" value="Unassembled WGS sequence"/>
</dbReference>
<evidence type="ECO:0000313" key="3">
    <source>
        <dbReference type="Proteomes" id="UP000264541"/>
    </source>
</evidence>
<sequence>MEVLQGWVKNGDIRIHYLDNTGTSEKDTPLVIIPGLTEADDDYEEMIRELLPRRTVVITLRGRGQSEAPSEGHTLADHVSDVESVINNIVIDSFILFGYSRGVSYALGYAIRNRERIRGSLLEIIQRSMLIFGQAGLIFLQDYLSREVILSWNV</sequence>
<dbReference type="EMBL" id="QVTE01000030">
    <property type="protein sequence ID" value="RFU68928.1"/>
    <property type="molecule type" value="Genomic_DNA"/>
</dbReference>
<dbReference type="GO" id="GO:0016787">
    <property type="term" value="F:hydrolase activity"/>
    <property type="evidence" value="ECO:0007669"/>
    <property type="project" value="UniProtKB-KW"/>
</dbReference>
<dbReference type="SUPFAM" id="SSF53474">
    <property type="entry name" value="alpha/beta-Hydrolases"/>
    <property type="match status" value="1"/>
</dbReference>
<proteinExistence type="predicted"/>
<gene>
    <name evidence="2" type="ORF">D0469_10585</name>
</gene>
<organism evidence="2 3">
    <name type="scientific">Peribacillus saganii</name>
    <dbReference type="NCBI Taxonomy" id="2303992"/>
    <lineage>
        <taxon>Bacteria</taxon>
        <taxon>Bacillati</taxon>
        <taxon>Bacillota</taxon>
        <taxon>Bacilli</taxon>
        <taxon>Bacillales</taxon>
        <taxon>Bacillaceae</taxon>
        <taxon>Peribacillus</taxon>
    </lineage>
</organism>
<accession>A0A372LN18</accession>
<name>A0A372LN18_9BACI</name>
<keyword evidence="3" id="KW-1185">Reference proteome</keyword>
<dbReference type="Pfam" id="PF00561">
    <property type="entry name" value="Abhydrolase_1"/>
    <property type="match status" value="1"/>
</dbReference>
<dbReference type="Gene3D" id="3.40.50.1820">
    <property type="entry name" value="alpha/beta hydrolase"/>
    <property type="match status" value="1"/>
</dbReference>
<protein>
    <submittedName>
        <fullName evidence="2">Alpha/beta hydrolase</fullName>
    </submittedName>
</protein>
<dbReference type="InterPro" id="IPR000073">
    <property type="entry name" value="AB_hydrolase_1"/>
</dbReference>
<evidence type="ECO:0000313" key="2">
    <source>
        <dbReference type="EMBL" id="RFU68928.1"/>
    </source>
</evidence>
<keyword evidence="2" id="KW-0378">Hydrolase</keyword>
<comment type="caution">
    <text evidence="2">The sequence shown here is derived from an EMBL/GenBank/DDBJ whole genome shotgun (WGS) entry which is preliminary data.</text>
</comment>
<reference evidence="2 3" key="1">
    <citation type="submission" date="2018-08" db="EMBL/GenBank/DDBJ databases">
        <title>Bacillus chawlae sp. nov., Bacillus glennii sp. nov., and Bacillus saganii sp. nov. Isolated from the Vehicle Assembly Building at Kennedy Space Center where the Viking Spacecraft were Assembled.</title>
        <authorList>
            <person name="Seuylemezian A."/>
            <person name="Vaishampayan P."/>
        </authorList>
    </citation>
    <scope>NUCLEOTIDE SEQUENCE [LARGE SCALE GENOMIC DNA]</scope>
    <source>
        <strain evidence="2 3">V47-23a</strain>
    </source>
</reference>
<dbReference type="InterPro" id="IPR029058">
    <property type="entry name" value="AB_hydrolase_fold"/>
</dbReference>
<feature type="domain" description="AB hydrolase-1" evidence="1">
    <location>
        <begin position="29"/>
        <end position="119"/>
    </location>
</feature>